<dbReference type="GO" id="GO:0003677">
    <property type="term" value="F:DNA binding"/>
    <property type="evidence" value="ECO:0007669"/>
    <property type="project" value="UniProtKB-KW"/>
</dbReference>
<feature type="compositionally biased region" description="Polar residues" evidence="6">
    <location>
        <begin position="329"/>
        <end position="339"/>
    </location>
</feature>
<gene>
    <name evidence="7" type="primary">SPT_1</name>
    <name evidence="7" type="ORF">CK203_024754</name>
</gene>
<dbReference type="PANTHER" id="PTHR45855:SF6">
    <property type="entry name" value="TRANSCRIPTION FACTOR ALC"/>
    <property type="match status" value="1"/>
</dbReference>
<feature type="region of interest" description="Disordered" evidence="6">
    <location>
        <begin position="315"/>
        <end position="339"/>
    </location>
</feature>
<dbReference type="AlphaFoldDB" id="A0A438IU31"/>
<comment type="subcellular location">
    <subcellularLocation>
        <location evidence="1">Nucleus</location>
    </subcellularLocation>
</comment>
<sequence>MADLYGTNVSSSATALALESEDISAFLHHFLHNQSSSSTTTSTIKAKHAHSFSPALLHPETASAAEVLSPQKDRRRFSRSAILSDSDCRVRSGLSTAGSSAVVESSTGINFSDHGAYCPAGMKESAGNTFSSIAAVDSEAITVSRKRRMFSMENSVDDFGCDSEGPEASDVPSNPAPSRSSSKRSRAAETDKASMLDEAIEYLKQLQLQVQMLTMRNGLSLHPIYLPGALQPTQLPQTGAGFAEGNLLLSNSGTGTLPANQEISMQTTFDLTSQPIAIPTMTNMNNSDTSFGFEHSDQPHYGPFNLTGSSKEICHEEALPEPQGEMNCSRKNSSSGVSS</sequence>
<comment type="caution">
    <text evidence="7">The sequence shown here is derived from an EMBL/GenBank/DDBJ whole genome shotgun (WGS) entry which is preliminary data.</text>
</comment>
<evidence type="ECO:0000256" key="4">
    <source>
        <dbReference type="ARBA" id="ARBA00023163"/>
    </source>
</evidence>
<dbReference type="PANTHER" id="PTHR45855">
    <property type="entry name" value="TRANSCRIPTION FACTOR PIF1-RELATED"/>
    <property type="match status" value="1"/>
</dbReference>
<name>A0A438IU31_VITVI</name>
<keyword evidence="4" id="KW-0804">Transcription</keyword>
<evidence type="ECO:0000256" key="6">
    <source>
        <dbReference type="SAM" id="MobiDB-lite"/>
    </source>
</evidence>
<dbReference type="InterPro" id="IPR031066">
    <property type="entry name" value="bHLH_ALC-like_plant"/>
</dbReference>
<keyword evidence="5" id="KW-0539">Nucleus</keyword>
<keyword evidence="2" id="KW-0805">Transcription regulation</keyword>
<dbReference type="Gene3D" id="4.10.280.10">
    <property type="entry name" value="Helix-loop-helix DNA-binding domain"/>
    <property type="match status" value="1"/>
</dbReference>
<dbReference type="GO" id="GO:0005634">
    <property type="term" value="C:nucleus"/>
    <property type="evidence" value="ECO:0007669"/>
    <property type="project" value="UniProtKB-SubCell"/>
</dbReference>
<feature type="compositionally biased region" description="Acidic residues" evidence="6">
    <location>
        <begin position="157"/>
        <end position="167"/>
    </location>
</feature>
<keyword evidence="3" id="KW-0238">DNA-binding</keyword>
<evidence type="ECO:0000256" key="2">
    <source>
        <dbReference type="ARBA" id="ARBA00023015"/>
    </source>
</evidence>
<dbReference type="InterPro" id="IPR036638">
    <property type="entry name" value="HLH_DNA-bd_sf"/>
</dbReference>
<evidence type="ECO:0000256" key="3">
    <source>
        <dbReference type="ARBA" id="ARBA00023125"/>
    </source>
</evidence>
<dbReference type="GO" id="GO:0046983">
    <property type="term" value="F:protein dimerization activity"/>
    <property type="evidence" value="ECO:0007669"/>
    <property type="project" value="InterPro"/>
</dbReference>
<evidence type="ECO:0000313" key="7">
    <source>
        <dbReference type="EMBL" id="RVW99974.1"/>
    </source>
</evidence>
<evidence type="ECO:0000256" key="5">
    <source>
        <dbReference type="ARBA" id="ARBA00023242"/>
    </source>
</evidence>
<evidence type="ECO:0000313" key="8">
    <source>
        <dbReference type="Proteomes" id="UP000288805"/>
    </source>
</evidence>
<dbReference type="Proteomes" id="UP000288805">
    <property type="component" value="Unassembled WGS sequence"/>
</dbReference>
<protein>
    <submittedName>
        <fullName evidence="7">Transcription factor SPATULA</fullName>
    </submittedName>
</protein>
<proteinExistence type="predicted"/>
<reference evidence="7 8" key="1">
    <citation type="journal article" date="2018" name="PLoS Genet.">
        <title>Population sequencing reveals clonal diversity and ancestral inbreeding in the grapevine cultivar Chardonnay.</title>
        <authorList>
            <person name="Roach M.J."/>
            <person name="Johnson D.L."/>
            <person name="Bohlmann J."/>
            <person name="van Vuuren H.J."/>
            <person name="Jones S.J."/>
            <person name="Pretorius I.S."/>
            <person name="Schmidt S.A."/>
            <person name="Borneman A.R."/>
        </authorList>
    </citation>
    <scope>NUCLEOTIDE SEQUENCE [LARGE SCALE GENOMIC DNA]</scope>
    <source>
        <strain evidence="8">cv. Chardonnay</strain>
        <tissue evidence="7">Leaf</tissue>
    </source>
</reference>
<evidence type="ECO:0000256" key="1">
    <source>
        <dbReference type="ARBA" id="ARBA00004123"/>
    </source>
</evidence>
<organism evidence="7 8">
    <name type="scientific">Vitis vinifera</name>
    <name type="common">Grape</name>
    <dbReference type="NCBI Taxonomy" id="29760"/>
    <lineage>
        <taxon>Eukaryota</taxon>
        <taxon>Viridiplantae</taxon>
        <taxon>Streptophyta</taxon>
        <taxon>Embryophyta</taxon>
        <taxon>Tracheophyta</taxon>
        <taxon>Spermatophyta</taxon>
        <taxon>Magnoliopsida</taxon>
        <taxon>eudicotyledons</taxon>
        <taxon>Gunneridae</taxon>
        <taxon>Pentapetalae</taxon>
        <taxon>rosids</taxon>
        <taxon>Vitales</taxon>
        <taxon>Vitaceae</taxon>
        <taxon>Viteae</taxon>
        <taxon>Vitis</taxon>
    </lineage>
</organism>
<dbReference type="EMBL" id="QGNW01000084">
    <property type="protein sequence ID" value="RVW99974.1"/>
    <property type="molecule type" value="Genomic_DNA"/>
</dbReference>
<accession>A0A438IU31</accession>
<dbReference type="SUPFAM" id="SSF47459">
    <property type="entry name" value="HLH, helix-loop-helix DNA-binding domain"/>
    <property type="match status" value="1"/>
</dbReference>
<feature type="region of interest" description="Disordered" evidence="6">
    <location>
        <begin position="157"/>
        <end position="191"/>
    </location>
</feature>